<dbReference type="Pfam" id="PF00583">
    <property type="entry name" value="Acetyltransf_1"/>
    <property type="match status" value="1"/>
</dbReference>
<proteinExistence type="predicted"/>
<dbReference type="CDD" id="cd04301">
    <property type="entry name" value="NAT_SF"/>
    <property type="match status" value="1"/>
</dbReference>
<sequence>MSPLIERLQSYMRRAAAQRYGSHPVPPFTVFLHPFDPLIYFNYAIPDGPLMGDVREPLRRLREEFQRRGRVPRFEYVSELAPGLADTLRAAGFRQEAEARVMVCTPETFTPVAVPEGLVLSVLTSSAPREEVRAYCTTARRGFSPDEPYEASEEEISKTLEDLARGRAMVGRVEGEPAVVGMFTPPSEGIAELGGVATLERFRKRGLGTALTSRLAQEAFARGVDLLFLSTITEEAGRIYERVGFRFATRMLFMVEGSHPEGAVLPVTG</sequence>
<dbReference type="GO" id="GO:0016747">
    <property type="term" value="F:acyltransferase activity, transferring groups other than amino-acyl groups"/>
    <property type="evidence" value="ECO:0007669"/>
    <property type="project" value="InterPro"/>
</dbReference>
<evidence type="ECO:0000313" key="3">
    <source>
        <dbReference type="Proteomes" id="UP000182229"/>
    </source>
</evidence>
<dbReference type="SUPFAM" id="SSF55729">
    <property type="entry name" value="Acyl-CoA N-acyltransferases (Nat)"/>
    <property type="match status" value="1"/>
</dbReference>
<keyword evidence="3" id="KW-1185">Reference proteome</keyword>
<accession>A0A1L9BGU2</accession>
<dbReference type="Gene3D" id="3.40.630.30">
    <property type="match status" value="1"/>
</dbReference>
<dbReference type="InterPro" id="IPR000182">
    <property type="entry name" value="GNAT_dom"/>
</dbReference>
<evidence type="ECO:0000313" key="2">
    <source>
        <dbReference type="EMBL" id="OJH41426.1"/>
    </source>
</evidence>
<organism evidence="2 3">
    <name type="scientific">Cystobacter ferrugineus</name>
    <dbReference type="NCBI Taxonomy" id="83449"/>
    <lineage>
        <taxon>Bacteria</taxon>
        <taxon>Pseudomonadati</taxon>
        <taxon>Myxococcota</taxon>
        <taxon>Myxococcia</taxon>
        <taxon>Myxococcales</taxon>
        <taxon>Cystobacterineae</taxon>
        <taxon>Archangiaceae</taxon>
        <taxon>Cystobacter</taxon>
    </lineage>
</organism>
<reference evidence="2 3" key="2">
    <citation type="submission" date="2016-12" db="EMBL/GenBank/DDBJ databases">
        <title>Draft Genome Sequence of Cystobacter ferrugineus Strain Cbfe23.</title>
        <authorList>
            <person name="Akbar S."/>
            <person name="Dowd S.E."/>
            <person name="Stevens D.C."/>
        </authorList>
    </citation>
    <scope>NUCLEOTIDE SEQUENCE [LARGE SCALE GENOMIC DNA]</scope>
    <source>
        <strain evidence="2 3">Cbfe23</strain>
    </source>
</reference>
<dbReference type="PROSITE" id="PS51186">
    <property type="entry name" value="GNAT"/>
    <property type="match status" value="1"/>
</dbReference>
<dbReference type="EMBL" id="MPIN01000002">
    <property type="protein sequence ID" value="OJH41426.1"/>
    <property type="molecule type" value="Genomic_DNA"/>
</dbReference>
<name>A0A1L9BGU2_9BACT</name>
<gene>
    <name evidence="2" type="ORF">BON30_11260</name>
</gene>
<evidence type="ECO:0000259" key="1">
    <source>
        <dbReference type="PROSITE" id="PS51186"/>
    </source>
</evidence>
<feature type="domain" description="N-acetyltransferase" evidence="1">
    <location>
        <begin position="122"/>
        <end position="269"/>
    </location>
</feature>
<dbReference type="OrthoDB" id="5502189at2"/>
<dbReference type="STRING" id="83449.BON30_11260"/>
<protein>
    <recommendedName>
        <fullName evidence="1">N-acetyltransferase domain-containing protein</fullName>
    </recommendedName>
</protein>
<dbReference type="AlphaFoldDB" id="A0A1L9BGU2"/>
<comment type="caution">
    <text evidence="2">The sequence shown here is derived from an EMBL/GenBank/DDBJ whole genome shotgun (WGS) entry which is preliminary data.</text>
</comment>
<reference evidence="3" key="1">
    <citation type="submission" date="2016-11" db="EMBL/GenBank/DDBJ databases">
        <authorList>
            <person name="Shukria A."/>
            <person name="Stevens D.C."/>
        </authorList>
    </citation>
    <scope>NUCLEOTIDE SEQUENCE [LARGE SCALE GENOMIC DNA]</scope>
    <source>
        <strain evidence="3">Cbfe23</strain>
    </source>
</reference>
<dbReference type="RefSeq" id="WP_071897998.1">
    <property type="nucleotide sequence ID" value="NZ_MPIN01000002.1"/>
</dbReference>
<dbReference type="InterPro" id="IPR016181">
    <property type="entry name" value="Acyl_CoA_acyltransferase"/>
</dbReference>
<dbReference type="Proteomes" id="UP000182229">
    <property type="component" value="Unassembled WGS sequence"/>
</dbReference>